<comment type="similarity">
    <text evidence="2">Belongs to the perilipin family.</text>
</comment>
<dbReference type="GeneID" id="106937257"/>
<dbReference type="Proteomes" id="UP000261500">
    <property type="component" value="Unplaced"/>
</dbReference>
<keyword evidence="3" id="KW-0551">Lipid droplet</keyword>
<dbReference type="GO" id="GO:0019915">
    <property type="term" value="P:lipid storage"/>
    <property type="evidence" value="ECO:0007669"/>
    <property type="project" value="TreeGrafter"/>
</dbReference>
<dbReference type="GO" id="GO:0043476">
    <property type="term" value="P:pigment accumulation"/>
    <property type="evidence" value="ECO:0007669"/>
    <property type="project" value="Ensembl"/>
</dbReference>
<evidence type="ECO:0000256" key="1">
    <source>
        <dbReference type="ARBA" id="ARBA00004502"/>
    </source>
</evidence>
<dbReference type="OrthoDB" id="376826at2759"/>
<evidence type="ECO:0000313" key="6">
    <source>
        <dbReference type="Proteomes" id="UP000261500"/>
    </source>
</evidence>
<dbReference type="AlphaFoldDB" id="A0A3B3VET2"/>
<keyword evidence="6" id="KW-1185">Reference proteome</keyword>
<sequence length="524" mass="57785">MDFFNLLPSSWPSLFPLGSPGRSSFYRLCPRFLKFTSTAGASSGADSPEELQEVSAEEEMADSPDHKASALLRASHLPLVRSVFQSVSSLLSGVKERYPLLGLVGGVAEVGVRGVSEEALRRATPLLQSLEPQIDLANRLALTGLDSLERTFPILNQSTEEVMTHLKDAFFLTLDDVQVWVVDSLDGALDQLERASDSIRTAGRQLQETQVGQAATAGLDNVLSLLEDSAAYYLPLPPTLRREWEMKVQQYEDEDDGDEPGLWTRVRSLLLTLSLQLYHRMLKAREQLQGAARTLGGAAEQVGLTRVLELIGELLQYFQSLLVALLFCAESLREATLRELVERAAMLAELSPIQQVRELPVQIQQLLHDLQELSKILLQFLINTTPLYSMLEQPSPQQVEDFLNKEDFSDSSSRRSSANSLFLKAMDGRPRRRRSIYSRATRAAGGPQSPDPPNGRRSSTKEPSTPETDGAAHPSEGNALRRPSATELLLTPLKQFVAQSQKALEYLSPNSSDGAAIVTETDDS</sequence>
<dbReference type="GO" id="GO:0005829">
    <property type="term" value="C:cytosol"/>
    <property type="evidence" value="ECO:0007669"/>
    <property type="project" value="TreeGrafter"/>
</dbReference>
<dbReference type="STRING" id="48699.ENSPLAP00000023518"/>
<dbReference type="RefSeq" id="XP_014874150.1">
    <property type="nucleotide sequence ID" value="XM_015018664.1"/>
</dbReference>
<comment type="subcellular location">
    <subcellularLocation>
        <location evidence="1">Lipid droplet</location>
    </subcellularLocation>
</comment>
<feature type="region of interest" description="Disordered" evidence="4">
    <location>
        <begin position="437"/>
        <end position="486"/>
    </location>
</feature>
<proteinExistence type="inferred from homology"/>
<reference evidence="5" key="1">
    <citation type="submission" date="2025-08" db="UniProtKB">
        <authorList>
            <consortium name="Ensembl"/>
        </authorList>
    </citation>
    <scope>IDENTIFICATION</scope>
</reference>
<dbReference type="Ensembl" id="ENSPLAT00000005740.1">
    <property type="protein sequence ID" value="ENSPLAP00000023518.1"/>
    <property type="gene ID" value="ENSPLAG00000000664.1"/>
</dbReference>
<accession>A0A3B3VET2</accession>
<dbReference type="Pfam" id="PF03036">
    <property type="entry name" value="Perilipin"/>
    <property type="match status" value="1"/>
</dbReference>
<dbReference type="GeneTree" id="ENSGT00950000182920"/>
<feature type="region of interest" description="Disordered" evidence="4">
    <location>
        <begin position="39"/>
        <end position="65"/>
    </location>
</feature>
<dbReference type="KEGG" id="plai:106937257"/>
<evidence type="ECO:0000256" key="2">
    <source>
        <dbReference type="ARBA" id="ARBA00006311"/>
    </source>
</evidence>
<protein>
    <submittedName>
        <fullName evidence="5">Perilipin 6</fullName>
    </submittedName>
</protein>
<dbReference type="PANTHER" id="PTHR14024:SF48">
    <property type="entry name" value="PERILIPIN 6"/>
    <property type="match status" value="1"/>
</dbReference>
<dbReference type="InterPro" id="IPR004279">
    <property type="entry name" value="Perilipin"/>
</dbReference>
<evidence type="ECO:0000256" key="3">
    <source>
        <dbReference type="ARBA" id="ARBA00022677"/>
    </source>
</evidence>
<feature type="compositionally biased region" description="Acidic residues" evidence="4">
    <location>
        <begin position="47"/>
        <end position="62"/>
    </location>
</feature>
<dbReference type="GO" id="GO:0005811">
    <property type="term" value="C:lipid droplet"/>
    <property type="evidence" value="ECO:0007669"/>
    <property type="project" value="UniProtKB-SubCell"/>
</dbReference>
<organism evidence="5 6">
    <name type="scientific">Poecilia latipinna</name>
    <name type="common">sailfin molly</name>
    <dbReference type="NCBI Taxonomy" id="48699"/>
    <lineage>
        <taxon>Eukaryota</taxon>
        <taxon>Metazoa</taxon>
        <taxon>Chordata</taxon>
        <taxon>Craniata</taxon>
        <taxon>Vertebrata</taxon>
        <taxon>Euteleostomi</taxon>
        <taxon>Actinopterygii</taxon>
        <taxon>Neopterygii</taxon>
        <taxon>Teleostei</taxon>
        <taxon>Neoteleostei</taxon>
        <taxon>Acanthomorphata</taxon>
        <taxon>Ovalentaria</taxon>
        <taxon>Atherinomorphae</taxon>
        <taxon>Cyprinodontiformes</taxon>
        <taxon>Poeciliidae</taxon>
        <taxon>Poeciliinae</taxon>
        <taxon>Poecilia</taxon>
    </lineage>
</organism>
<reference evidence="5" key="2">
    <citation type="submission" date="2025-09" db="UniProtKB">
        <authorList>
            <consortium name="Ensembl"/>
        </authorList>
    </citation>
    <scope>IDENTIFICATION</scope>
</reference>
<name>A0A3B3VET2_9TELE</name>
<dbReference type="PANTHER" id="PTHR14024">
    <property type="entry name" value="PERILIPIN"/>
    <property type="match status" value="1"/>
</dbReference>
<dbReference type="GO" id="GO:0010890">
    <property type="term" value="P:positive regulation of triglyceride storage"/>
    <property type="evidence" value="ECO:0007669"/>
    <property type="project" value="TreeGrafter"/>
</dbReference>
<evidence type="ECO:0000256" key="4">
    <source>
        <dbReference type="SAM" id="MobiDB-lite"/>
    </source>
</evidence>
<dbReference type="CTD" id="794783"/>
<evidence type="ECO:0000313" key="5">
    <source>
        <dbReference type="Ensembl" id="ENSPLAP00000023518.1"/>
    </source>
</evidence>